<evidence type="ECO:0000313" key="3">
    <source>
        <dbReference type="Proteomes" id="UP000261560"/>
    </source>
</evidence>
<dbReference type="Pfam" id="PF14649">
    <property type="entry name" value="Spatacsin_C"/>
    <property type="match status" value="1"/>
</dbReference>
<sequence>MAFLLPGPSELQSLQVLSFKAARCCVLLNGLWLLQMDLAENQPQLLSCCSVQPTDGEPPAAVTQLFSSALRPAVHSISDGSLLASINLPAYLSFVAAEGDSSFLPSSLCLLQVSSDLSTAVAVSHSNTAVALDLNHYFRYRTRSSPVLLLHSRVRNSWFCQHEVAQAFILLLFSCSSWETRLTSAYSRARQAAAPSSSSSTHQPAAASWSMSLPHLKSHLALSSPHSRAPPGGSLVSFSVPESFTPSTLSVSEFSALLTFTDATSRQVTVALWDLESRNVSYHAAEGESAPLQLCVFQVWLSVSQQELLNKLMLFGSAATVDAVCHLNTWGRCSIPIHSLQAGLKNRQLDTVDFYLKSKENLLKPAEELHAADAPAEPSPGLTDSIQELCTALDLLCSAVKDSSCDAQSRQFSEQLLNITMSFIHTQIRSILSSSPRKTRLSLHLLLICSTFDSFYLFFLFLSIVPQSALHIWSILTNQIPRAQALLRKRGRPEHHLSALRMEGLRQVFSRLQHRDLQTATTLLVNMVRISHCKSHPTRTRTLSNMNLEMETWRISWASLPWVYFVHMDEEDHSDSLGELLRLDWVRNWNQSCQTAVLLSRLQHRELSSCDSSVLWHYLTALHDQNRLVEWIEDKQPTGPSHWPEITAELVNQHTACSTYLKENILDLLARRGMFVPGELADVEQLFWRLAQATGLMAPCLPVSQYRSPQGLDLHGVVITFCLDCDLQYLLYSYLEHYRCVCSSLCPDPELLFQASLTCAQVLLSSSQASLSSLLLEGHSLLVLAAVMFSPGGIDQVMAQGERAPRLDRTIDPQLLKMALAPHPRLRAALFPSGVSAGGASSDISIYHLLQSLHPLDPCRLFGWQTANTLNSTEASELPHFSSPHLVSRFALVEKLDFLYYIHRGRPSFAFGNFLLHHLSLLQRAWTPVYRLALQCFHTPSVTSAAVCFCELLGISSIKLRVDVKAMNTILQHWNQSMSAALKLVEAEPGAAEELIGHLEAAIEHSLEQRDIHRSSYEAAQEWALAVHFCQLHSLKLSTLYPVHCAQDGHFIHFLLFVQLHNFPLQQVRSLLCEFGPTLQAHLTLAFQDLQVCGEQPKSLRLEEDGVNPEHPRELSLILLQSQQEPAPHRYLLQEALLQHCPLLAMLAVCLQAADHMSCLCVWLLTSVDQVTAGEATSHLIEAPQYHEWTLHDLSVIWKVLLGRGHVRPLLRGFELFQKDCPLLLVLQMFELCCDCRKFTEAKSKLLDFQRTLITVSAPPLQWVESQASALLLIMLQRCSSQYDLHRLLQLRLLCVFCAGPDFRKLSQLSQLLQGSGVALSPSLLQCTSPSLQQEELQNIVDALQARGQYSLGRQVALLAGLPVHSLLIHQVNSQRTKPQWGRLETRVIFWRKCQQQLQADGTDPGSASRFFQSQTKSDEESRTELLDVQERCMLLQLQAHWLTLLSPVPVEDLQDLEKQLWLSRVHEHLLSASMEEESVFKLPPPAASPDVGSYRVFLKEFSFSTIAELNQEDRLSLDRLPAPSEELSVEPELSLQESGALSSLVDQMLDEGSVHEAARVCAYFSLKHADTRVLLRCHGLASGALSPDPGDEPPGAPTGGGLSTCNSLSSLMMLPLPEDAVTVQLQRLVEDCRHGNNYCKRVLNLYQLSKDLQCSFTHICKEDPSSVLQKLLLLDQPERFRKAQAFIKAQALPADSVAQLVSSAVLQALLQSGQDLSPGEKRQVFRLSEGRDSLMQLIKLCEEPSLVGLKLLENLNAVPLRDLSCIVELLIIAHDCFSLTCNMEGIVRVLQTARHLSHSYLAPGEHYSLLVRLLTGMGRYNEMTYIFDLLHQNHRFEILCGSEPSEVLRTALLDYIKRCLPADSEKHNMVALCFSMRREIGENHEMAARTQLKMIESQEWG</sequence>
<dbReference type="GO" id="GO:0045202">
    <property type="term" value="C:synapse"/>
    <property type="evidence" value="ECO:0007669"/>
    <property type="project" value="TreeGrafter"/>
</dbReference>
<reference evidence="2" key="1">
    <citation type="submission" date="2025-08" db="UniProtKB">
        <authorList>
            <consortium name="Ensembl"/>
        </authorList>
    </citation>
    <scope>IDENTIFICATION</scope>
</reference>
<dbReference type="GO" id="GO:0005737">
    <property type="term" value="C:cytoplasm"/>
    <property type="evidence" value="ECO:0007669"/>
    <property type="project" value="TreeGrafter"/>
</dbReference>
<dbReference type="GO" id="GO:0030424">
    <property type="term" value="C:axon"/>
    <property type="evidence" value="ECO:0007669"/>
    <property type="project" value="TreeGrafter"/>
</dbReference>
<dbReference type="GO" id="GO:0007409">
    <property type="term" value="P:axonogenesis"/>
    <property type="evidence" value="ECO:0007669"/>
    <property type="project" value="TreeGrafter"/>
</dbReference>
<dbReference type="PANTHER" id="PTHR13650:SF0">
    <property type="entry name" value="SPATACSIN"/>
    <property type="match status" value="1"/>
</dbReference>
<dbReference type="PANTHER" id="PTHR13650">
    <property type="entry name" value="SPATACSIN"/>
    <property type="match status" value="1"/>
</dbReference>
<evidence type="ECO:0000313" key="2">
    <source>
        <dbReference type="Ensembl" id="ENSOMEP00000035024.1"/>
    </source>
</evidence>
<dbReference type="InterPro" id="IPR028107">
    <property type="entry name" value="Spatacsin_C_dom"/>
</dbReference>
<dbReference type="GeneTree" id="ENSGT00390000016791"/>
<organism evidence="2 3">
    <name type="scientific">Oryzias melastigma</name>
    <name type="common">Marine medaka</name>
    <dbReference type="NCBI Taxonomy" id="30732"/>
    <lineage>
        <taxon>Eukaryota</taxon>
        <taxon>Metazoa</taxon>
        <taxon>Chordata</taxon>
        <taxon>Craniata</taxon>
        <taxon>Vertebrata</taxon>
        <taxon>Euteleostomi</taxon>
        <taxon>Actinopterygii</taxon>
        <taxon>Neopterygii</taxon>
        <taxon>Teleostei</taxon>
        <taxon>Neoteleostei</taxon>
        <taxon>Acanthomorphata</taxon>
        <taxon>Ovalentaria</taxon>
        <taxon>Atherinomorphae</taxon>
        <taxon>Beloniformes</taxon>
        <taxon>Adrianichthyidae</taxon>
        <taxon>Oryziinae</taxon>
        <taxon>Oryzias</taxon>
    </lineage>
</organism>
<name>A0A3B3DZZ7_ORYME</name>
<dbReference type="Proteomes" id="UP000261560">
    <property type="component" value="Unplaced"/>
</dbReference>
<accession>A0A3B3DZZ7</accession>
<protein>
    <submittedName>
        <fullName evidence="2">SPG11 vesicle trafficking associated, spatacsin</fullName>
    </submittedName>
</protein>
<keyword evidence="3" id="KW-1185">Reference proteome</keyword>
<dbReference type="GO" id="GO:0008088">
    <property type="term" value="P:axo-dendritic transport"/>
    <property type="evidence" value="ECO:0007669"/>
    <property type="project" value="TreeGrafter"/>
</dbReference>
<dbReference type="GO" id="GO:0007268">
    <property type="term" value="P:chemical synaptic transmission"/>
    <property type="evidence" value="ECO:0007669"/>
    <property type="project" value="TreeGrafter"/>
</dbReference>
<dbReference type="STRING" id="30732.ENSOMEP00000035024"/>
<feature type="domain" description="Spatacsin C-terminal" evidence="1">
    <location>
        <begin position="1747"/>
        <end position="1900"/>
    </location>
</feature>
<dbReference type="GO" id="GO:0048489">
    <property type="term" value="P:synaptic vesicle transport"/>
    <property type="evidence" value="ECO:0007669"/>
    <property type="project" value="TreeGrafter"/>
</dbReference>
<dbReference type="InterPro" id="IPR028103">
    <property type="entry name" value="Spatacsin"/>
</dbReference>
<dbReference type="GO" id="GO:0030425">
    <property type="term" value="C:dendrite"/>
    <property type="evidence" value="ECO:0007669"/>
    <property type="project" value="TreeGrafter"/>
</dbReference>
<evidence type="ECO:0000259" key="1">
    <source>
        <dbReference type="Pfam" id="PF14649"/>
    </source>
</evidence>
<dbReference type="PaxDb" id="30732-ENSOMEP00000035024"/>
<reference evidence="2" key="2">
    <citation type="submission" date="2025-09" db="UniProtKB">
        <authorList>
            <consortium name="Ensembl"/>
        </authorList>
    </citation>
    <scope>IDENTIFICATION</scope>
</reference>
<dbReference type="Ensembl" id="ENSOMET00000029570.1">
    <property type="protein sequence ID" value="ENSOMEP00000035024.1"/>
    <property type="gene ID" value="ENSOMEG00000022049.1"/>
</dbReference>
<dbReference type="OMA" id="ACCLNGP"/>
<proteinExistence type="predicted"/>